<dbReference type="AlphaFoldDB" id="A0A0U5F8W8"/>
<feature type="domain" description="NADP-dependent oxidoreductase" evidence="5">
    <location>
        <begin position="93"/>
        <end position="396"/>
    </location>
</feature>
<dbReference type="Proteomes" id="UP000052230">
    <property type="component" value="Unassembled WGS sequence"/>
</dbReference>
<keyword evidence="2" id="KW-0521">NADP</keyword>
<dbReference type="SUPFAM" id="SSF51430">
    <property type="entry name" value="NAD(P)-linked oxidoreductase"/>
    <property type="match status" value="1"/>
</dbReference>
<proteinExistence type="inferred from homology"/>
<feature type="region of interest" description="Disordered" evidence="4">
    <location>
        <begin position="1"/>
        <end position="23"/>
    </location>
</feature>
<evidence type="ECO:0000256" key="2">
    <source>
        <dbReference type="ARBA" id="ARBA00022857"/>
    </source>
</evidence>
<feature type="compositionally biased region" description="Basic and acidic residues" evidence="4">
    <location>
        <begin position="1"/>
        <end position="10"/>
    </location>
</feature>
<keyword evidence="7" id="KW-1185">Reference proteome</keyword>
<dbReference type="PANTHER" id="PTHR43150">
    <property type="entry name" value="HYPERKINETIC, ISOFORM M"/>
    <property type="match status" value="1"/>
</dbReference>
<dbReference type="EMBL" id="CCXZ01000024">
    <property type="protein sequence ID" value="CEG14594.1"/>
    <property type="molecule type" value="Genomic_DNA"/>
</dbReference>
<comment type="similarity">
    <text evidence="1">Belongs to the shaker potassium channel beta subunit family.</text>
</comment>
<organism evidence="6 7">
    <name type="scientific">Xanthomonas citri pv. citri</name>
    <dbReference type="NCBI Taxonomy" id="611301"/>
    <lineage>
        <taxon>Bacteria</taxon>
        <taxon>Pseudomonadati</taxon>
        <taxon>Pseudomonadota</taxon>
        <taxon>Gammaproteobacteria</taxon>
        <taxon>Lysobacterales</taxon>
        <taxon>Lysobacteraceae</taxon>
        <taxon>Xanthomonas</taxon>
    </lineage>
</organism>
<dbReference type="InterPro" id="IPR023210">
    <property type="entry name" value="NADP_OxRdtase_dom"/>
</dbReference>
<reference evidence="6 7" key="1">
    <citation type="submission" date="2014-09" db="EMBL/GenBank/DDBJ databases">
        <authorList>
            <person name="Regsiter A."/>
        </authorList>
    </citation>
    <scope>NUCLEOTIDE SEQUENCE [LARGE SCALE GENOMIC DNA]</scope>
</reference>
<dbReference type="Pfam" id="PF00248">
    <property type="entry name" value="Aldo_ket_red"/>
    <property type="match status" value="1"/>
</dbReference>
<dbReference type="CDD" id="cd19143">
    <property type="entry name" value="AKR_AKR6C1_2"/>
    <property type="match status" value="1"/>
</dbReference>
<dbReference type="InterPro" id="IPR036812">
    <property type="entry name" value="NAD(P)_OxRdtase_dom_sf"/>
</dbReference>
<name>A0A0U5F8W8_XANCI</name>
<evidence type="ECO:0000313" key="7">
    <source>
        <dbReference type="Proteomes" id="UP000052230"/>
    </source>
</evidence>
<evidence type="ECO:0000259" key="5">
    <source>
        <dbReference type="Pfam" id="PF00248"/>
    </source>
</evidence>
<protein>
    <submittedName>
        <fullName evidence="6">Putative oxidoreductase, aryl-alcohol dehydrogenase like protein</fullName>
    </submittedName>
</protein>
<gene>
    <name evidence="6" type="ORF">XAC3562_120059</name>
</gene>
<sequence length="399" mass="43973">MQAEAFHADHNQPQTDTDESADHDACAVQAVLRTDSRAEERSMQGVAHATRCAAPDATAYTAHAGPGQVSWRLREFAMLYRRLGSTGLQLSALSFGAWVTFGKQIGRSEARNLIAAAWDNGINFFDNAEVYARGRAEQVMGDVIADLRLPRDGFCVSSKVFFGAVDSPRPTQRGLSRKHVTDACHAALKRLHVEYLDLYYCHRPDPDTPIQETVRAMDALIRQGKVLYWGTSEWSAAQLREAIAIAEREHLHAPAMEQPQYNLLHRERLEREYASLCEDGLGTTIWSPLASGLLTGKYNAGVEADSRLGQPGNQWLQDEVLGAPEARRLERARAFCAVAAELGQSPAQLAIAWCLRNPHVSSVILGASRVTQLEENLGALNTLDQVDDAGWARVESSTR</sequence>
<dbReference type="PRINTS" id="PR01577">
    <property type="entry name" value="KCNABCHANNEL"/>
</dbReference>
<evidence type="ECO:0000256" key="3">
    <source>
        <dbReference type="ARBA" id="ARBA00023002"/>
    </source>
</evidence>
<accession>A0A0U5F8W8</accession>
<dbReference type="InterPro" id="IPR005399">
    <property type="entry name" value="K_chnl_volt-dep_bsu_KCNAB-rel"/>
</dbReference>
<dbReference type="GO" id="GO:0016491">
    <property type="term" value="F:oxidoreductase activity"/>
    <property type="evidence" value="ECO:0007669"/>
    <property type="project" value="UniProtKB-KW"/>
</dbReference>
<keyword evidence="3" id="KW-0560">Oxidoreductase</keyword>
<evidence type="ECO:0000256" key="1">
    <source>
        <dbReference type="ARBA" id="ARBA00006515"/>
    </source>
</evidence>
<evidence type="ECO:0000313" key="6">
    <source>
        <dbReference type="EMBL" id="CEG14594.1"/>
    </source>
</evidence>
<dbReference type="Gene3D" id="3.20.20.100">
    <property type="entry name" value="NADP-dependent oxidoreductase domain"/>
    <property type="match status" value="1"/>
</dbReference>
<evidence type="ECO:0000256" key="4">
    <source>
        <dbReference type="SAM" id="MobiDB-lite"/>
    </source>
</evidence>
<dbReference type="PANTHER" id="PTHR43150:SF2">
    <property type="entry name" value="HYPERKINETIC, ISOFORM M"/>
    <property type="match status" value="1"/>
</dbReference>
<comment type="caution">
    <text evidence="6">The sequence shown here is derived from an EMBL/GenBank/DDBJ whole genome shotgun (WGS) entry which is preliminary data.</text>
</comment>